<dbReference type="InterPro" id="IPR051199">
    <property type="entry name" value="LPS_LOS_Heptosyltrfase"/>
</dbReference>
<sequence length="363" mass="41741">MRILLIKMSSMGDVFHTFPALSDAQAAISNLKVDWIVEKSFAEIPAWHPVVVKVYPIELRKWRKHPWRYRADIKAFFAQIQQHNYDLIIDAQGLLKSAWVMRKLKGKKVGLDWSSAREPLASWFYDVKVAVDKNQHAIWRLRELFATALGYPLPNSQHIEYGLNTQSWQPLENLQQPYVVFLHGTTWDTKLWPEERWGELGQKLAEQGLNLVMPWGNIEEQQRALRMTENIQKALKNNLHPEGHKAWSNLDSINTHKFIWVPEQQLSLNEMARCLKFAQSVVSVDTGLSHVAAALDVPMVVLYRVTDPLKVGAMGKKVQYLNSPLASQYIKQFHSSEQEKTSLAGLSVQQVISTWQNPQSLRS</sequence>
<evidence type="ECO:0000256" key="10">
    <source>
        <dbReference type="ARBA" id="ARBA00044041"/>
    </source>
</evidence>
<keyword evidence="4" id="KW-0997">Cell inner membrane</keyword>
<comment type="pathway">
    <text evidence="2">Bacterial outer membrane biogenesis; LPS core biosynthesis.</text>
</comment>
<dbReference type="Gene3D" id="3.40.50.2000">
    <property type="entry name" value="Glycogen Phosphorylase B"/>
    <property type="match status" value="2"/>
</dbReference>
<evidence type="ECO:0000313" key="14">
    <source>
        <dbReference type="EMBL" id="BBP44031.1"/>
    </source>
</evidence>
<name>A0A6F8PPI2_9GAMM</name>
<evidence type="ECO:0000256" key="13">
    <source>
        <dbReference type="ARBA" id="ARBA00049201"/>
    </source>
</evidence>
<dbReference type="Pfam" id="PF01075">
    <property type="entry name" value="Glyco_transf_9"/>
    <property type="match status" value="2"/>
</dbReference>
<dbReference type="PANTHER" id="PTHR30160">
    <property type="entry name" value="TETRAACYLDISACCHARIDE 4'-KINASE-RELATED"/>
    <property type="match status" value="1"/>
</dbReference>
<evidence type="ECO:0000256" key="11">
    <source>
        <dbReference type="ARBA" id="ARBA00044190"/>
    </source>
</evidence>
<evidence type="ECO:0000256" key="3">
    <source>
        <dbReference type="ARBA" id="ARBA00022475"/>
    </source>
</evidence>
<keyword evidence="6 14" id="KW-0808">Transferase</keyword>
<dbReference type="InterPro" id="IPR002201">
    <property type="entry name" value="Glyco_trans_9"/>
</dbReference>
<dbReference type="GO" id="GO:0009244">
    <property type="term" value="P:lipopolysaccharide core region biosynthetic process"/>
    <property type="evidence" value="ECO:0007669"/>
    <property type="project" value="InterPro"/>
</dbReference>
<keyword evidence="7" id="KW-0448">Lipopolysaccharide biosynthesis</keyword>
<gene>
    <name evidence="14" type="ORF">THMIRHAT_17770</name>
</gene>
<keyword evidence="5" id="KW-0328">Glycosyltransferase</keyword>
<evidence type="ECO:0000256" key="1">
    <source>
        <dbReference type="ARBA" id="ARBA00004515"/>
    </source>
</evidence>
<evidence type="ECO:0000256" key="2">
    <source>
        <dbReference type="ARBA" id="ARBA00004713"/>
    </source>
</evidence>
<keyword evidence="8" id="KW-0472">Membrane</keyword>
<evidence type="ECO:0000256" key="6">
    <source>
        <dbReference type="ARBA" id="ARBA00022679"/>
    </source>
</evidence>
<dbReference type="KEGG" id="tzo:THMIRHAT_17770"/>
<dbReference type="NCBIfam" id="TIGR02193">
    <property type="entry name" value="heptsyl_trn_I"/>
    <property type="match status" value="1"/>
</dbReference>
<protein>
    <recommendedName>
        <fullName evidence="11">Lipopolysaccharide heptosyltransferase 1</fullName>
        <ecNumber evidence="10">2.4.99.23</ecNumber>
    </recommendedName>
    <alternativeName>
        <fullName evidence="12">ADP-heptose:lipopolysaccharide heptosyltransferase I</fullName>
    </alternativeName>
</protein>
<evidence type="ECO:0000256" key="9">
    <source>
        <dbReference type="ARBA" id="ARBA00043995"/>
    </source>
</evidence>
<dbReference type="EMBL" id="AP021888">
    <property type="protein sequence ID" value="BBP44031.1"/>
    <property type="molecule type" value="Genomic_DNA"/>
</dbReference>
<comment type="subcellular location">
    <subcellularLocation>
        <location evidence="1">Cell inner membrane</location>
        <topology evidence="1">Peripheral membrane protein</topology>
        <orientation evidence="1">Cytoplasmic side</orientation>
    </subcellularLocation>
</comment>
<proteinExistence type="inferred from homology"/>
<evidence type="ECO:0000256" key="4">
    <source>
        <dbReference type="ARBA" id="ARBA00022519"/>
    </source>
</evidence>
<dbReference type="InterPro" id="IPR011908">
    <property type="entry name" value="LipoPS_heptosylTferase-I"/>
</dbReference>
<evidence type="ECO:0000256" key="12">
    <source>
        <dbReference type="ARBA" id="ARBA00044330"/>
    </source>
</evidence>
<evidence type="ECO:0000313" key="15">
    <source>
        <dbReference type="Proteomes" id="UP000501466"/>
    </source>
</evidence>
<accession>A0A6F8PPI2</accession>
<keyword evidence="15" id="KW-1185">Reference proteome</keyword>
<dbReference type="PANTHER" id="PTHR30160:SF19">
    <property type="entry name" value="LIPOPOLYSACCHARIDE HEPTOSYLTRANSFERASE 1"/>
    <property type="match status" value="1"/>
</dbReference>
<dbReference type="Proteomes" id="UP000501466">
    <property type="component" value="Chromosome"/>
</dbReference>
<dbReference type="AlphaFoldDB" id="A0A6F8PPI2"/>
<organism evidence="14 15">
    <name type="scientific">Thiosulfativibrio zosterae</name>
    <dbReference type="NCBI Taxonomy" id="2675053"/>
    <lineage>
        <taxon>Bacteria</taxon>
        <taxon>Pseudomonadati</taxon>
        <taxon>Pseudomonadota</taxon>
        <taxon>Gammaproteobacteria</taxon>
        <taxon>Thiotrichales</taxon>
        <taxon>Piscirickettsiaceae</taxon>
        <taxon>Thiosulfativibrio</taxon>
    </lineage>
</organism>
<dbReference type="SUPFAM" id="SSF53756">
    <property type="entry name" value="UDP-Glycosyltransferase/glycogen phosphorylase"/>
    <property type="match status" value="1"/>
</dbReference>
<dbReference type="GO" id="GO:0005886">
    <property type="term" value="C:plasma membrane"/>
    <property type="evidence" value="ECO:0007669"/>
    <property type="project" value="UniProtKB-SubCell"/>
</dbReference>
<comment type="catalytic activity">
    <reaction evidence="13">
        <text>an alpha-Kdo-(2-&gt;4)-alpha-Kdo-(2-&gt;6)-lipid A + ADP-L-glycero-beta-D-manno-heptose = an L-alpha-D-Hep-(1-&gt;5)-[alpha-Kdo-(2-&gt;4)]-alpha-Kdo-(2-&gt;6)-lipid A + ADP + H(+)</text>
        <dbReference type="Rhea" id="RHEA:74067"/>
        <dbReference type="ChEBI" id="CHEBI:15378"/>
        <dbReference type="ChEBI" id="CHEBI:61506"/>
        <dbReference type="ChEBI" id="CHEBI:176431"/>
        <dbReference type="ChEBI" id="CHEBI:193068"/>
        <dbReference type="ChEBI" id="CHEBI:456216"/>
        <dbReference type="EC" id="2.4.99.23"/>
    </reaction>
</comment>
<evidence type="ECO:0000256" key="7">
    <source>
        <dbReference type="ARBA" id="ARBA00022985"/>
    </source>
</evidence>
<evidence type="ECO:0000256" key="5">
    <source>
        <dbReference type="ARBA" id="ARBA00022676"/>
    </source>
</evidence>
<evidence type="ECO:0000256" key="8">
    <source>
        <dbReference type="ARBA" id="ARBA00023136"/>
    </source>
</evidence>
<reference evidence="15" key="1">
    <citation type="submission" date="2019-11" db="EMBL/GenBank/DDBJ databases">
        <title>Isolation and characterization of two novel species in the genus Thiomicrorhabdus.</title>
        <authorList>
            <person name="Mochizuki J."/>
            <person name="Kojima H."/>
            <person name="Fukui M."/>
        </authorList>
    </citation>
    <scope>NUCLEOTIDE SEQUENCE [LARGE SCALE GENOMIC DNA]</scope>
    <source>
        <strain evidence="15">AkT22</strain>
    </source>
</reference>
<keyword evidence="3" id="KW-1003">Cell membrane</keyword>
<dbReference type="GO" id="GO:0008713">
    <property type="term" value="F:ADP-heptose-lipopolysaccharide heptosyltransferase activity"/>
    <property type="evidence" value="ECO:0007669"/>
    <property type="project" value="TreeGrafter"/>
</dbReference>
<dbReference type="GO" id="GO:0005829">
    <property type="term" value="C:cytosol"/>
    <property type="evidence" value="ECO:0007669"/>
    <property type="project" value="TreeGrafter"/>
</dbReference>
<dbReference type="CDD" id="cd03789">
    <property type="entry name" value="GT9_LPS_heptosyltransferase"/>
    <property type="match status" value="1"/>
</dbReference>
<dbReference type="RefSeq" id="WP_173291786.1">
    <property type="nucleotide sequence ID" value="NZ_AP021888.1"/>
</dbReference>
<comment type="similarity">
    <text evidence="9">Belongs to the glycosyltransferase 9 family.</text>
</comment>
<dbReference type="EC" id="2.4.99.23" evidence="10"/>